<accession>A0A848IJ23</accession>
<gene>
    <name evidence="13" type="ORF">HHL24_22995</name>
</gene>
<protein>
    <submittedName>
        <fullName evidence="13">Porin</fullName>
    </submittedName>
</protein>
<comment type="caution">
    <text evidence="13">The sequence shown here is derived from an EMBL/GenBank/DDBJ whole genome shotgun (WGS) entry which is preliminary data.</text>
</comment>
<dbReference type="InterPro" id="IPR002299">
    <property type="entry name" value="Porin_Neis"/>
</dbReference>
<reference evidence="13 14" key="1">
    <citation type="submission" date="2020-04" db="EMBL/GenBank/DDBJ databases">
        <title>Paraburkholderia sp. RP-4-7 isolated from soil.</title>
        <authorList>
            <person name="Dahal R.H."/>
        </authorList>
    </citation>
    <scope>NUCLEOTIDE SEQUENCE [LARGE SCALE GENOMIC DNA]</scope>
    <source>
        <strain evidence="13 14">RP-4-7</strain>
    </source>
</reference>
<proteinExistence type="predicted"/>
<dbReference type="PANTHER" id="PTHR34501">
    <property type="entry name" value="PROTEIN YDDL-RELATED"/>
    <property type="match status" value="1"/>
</dbReference>
<evidence type="ECO:0000313" key="14">
    <source>
        <dbReference type="Proteomes" id="UP000544134"/>
    </source>
</evidence>
<name>A0A848IJ23_9BURK</name>
<dbReference type="InterPro" id="IPR050298">
    <property type="entry name" value="Gram-neg_bact_OMP"/>
</dbReference>
<dbReference type="AlphaFoldDB" id="A0A848IJ23"/>
<dbReference type="PRINTS" id="PR00184">
    <property type="entry name" value="NEISSPPORIN"/>
</dbReference>
<feature type="domain" description="Porin" evidence="12">
    <location>
        <begin position="23"/>
        <end position="350"/>
    </location>
</feature>
<evidence type="ECO:0000259" key="12">
    <source>
        <dbReference type="Pfam" id="PF13609"/>
    </source>
</evidence>
<dbReference type="CDD" id="cd00342">
    <property type="entry name" value="gram_neg_porins"/>
    <property type="match status" value="1"/>
</dbReference>
<dbReference type="InterPro" id="IPR001702">
    <property type="entry name" value="Porin_Gram-ve"/>
</dbReference>
<dbReference type="Pfam" id="PF13609">
    <property type="entry name" value="Porin_4"/>
    <property type="match status" value="1"/>
</dbReference>
<organism evidence="13 14">
    <name type="scientific">Paraburkholderia polaris</name>
    <dbReference type="NCBI Taxonomy" id="2728848"/>
    <lineage>
        <taxon>Bacteria</taxon>
        <taxon>Pseudomonadati</taxon>
        <taxon>Pseudomonadota</taxon>
        <taxon>Betaproteobacteria</taxon>
        <taxon>Burkholderiales</taxon>
        <taxon>Burkholderiaceae</taxon>
        <taxon>Paraburkholderia</taxon>
    </lineage>
</organism>
<feature type="chain" id="PRO_5032361886" evidence="11">
    <location>
        <begin position="31"/>
        <end position="397"/>
    </location>
</feature>
<evidence type="ECO:0000313" key="13">
    <source>
        <dbReference type="EMBL" id="NMM00796.1"/>
    </source>
</evidence>
<dbReference type="SUPFAM" id="SSF56935">
    <property type="entry name" value="Porins"/>
    <property type="match status" value="1"/>
</dbReference>
<dbReference type="Gene3D" id="2.40.160.10">
    <property type="entry name" value="Porin"/>
    <property type="match status" value="1"/>
</dbReference>
<dbReference type="GO" id="GO:0015288">
    <property type="term" value="F:porin activity"/>
    <property type="evidence" value="ECO:0007669"/>
    <property type="project" value="UniProtKB-KW"/>
</dbReference>
<evidence type="ECO:0000256" key="6">
    <source>
        <dbReference type="ARBA" id="ARBA00022729"/>
    </source>
</evidence>
<evidence type="ECO:0000256" key="8">
    <source>
        <dbReference type="ARBA" id="ARBA00023114"/>
    </source>
</evidence>
<keyword evidence="4" id="KW-1134">Transmembrane beta strand</keyword>
<dbReference type="GO" id="GO:0046930">
    <property type="term" value="C:pore complex"/>
    <property type="evidence" value="ECO:0007669"/>
    <property type="project" value="UniProtKB-KW"/>
</dbReference>
<evidence type="ECO:0000256" key="2">
    <source>
        <dbReference type="ARBA" id="ARBA00011233"/>
    </source>
</evidence>
<keyword evidence="5" id="KW-0812">Transmembrane</keyword>
<evidence type="ECO:0000256" key="9">
    <source>
        <dbReference type="ARBA" id="ARBA00023136"/>
    </source>
</evidence>
<comment type="subunit">
    <text evidence="2">Homotrimer.</text>
</comment>
<keyword evidence="9" id="KW-0472">Membrane</keyword>
<keyword evidence="6 11" id="KW-0732">Signal</keyword>
<evidence type="ECO:0000256" key="11">
    <source>
        <dbReference type="SAM" id="SignalP"/>
    </source>
</evidence>
<dbReference type="InterPro" id="IPR033900">
    <property type="entry name" value="Gram_neg_porin_domain"/>
</dbReference>
<keyword evidence="3" id="KW-0813">Transport</keyword>
<keyword evidence="8" id="KW-0626">Porin</keyword>
<dbReference type="EMBL" id="JABBGJ010000025">
    <property type="protein sequence ID" value="NMM00796.1"/>
    <property type="molecule type" value="Genomic_DNA"/>
</dbReference>
<dbReference type="GO" id="GO:0034220">
    <property type="term" value="P:monoatomic ion transmembrane transport"/>
    <property type="evidence" value="ECO:0007669"/>
    <property type="project" value="InterPro"/>
</dbReference>
<dbReference type="InterPro" id="IPR023614">
    <property type="entry name" value="Porin_dom_sf"/>
</dbReference>
<sequence>MSTKRSRNLTTALRWLVPGCSLLAAQLACAQSSVTLYGIADDALAYVNNSQGSSRTYLRAGNLSTSKFGFRGVEDLGSGLKAIFQLEAGFDLNTGANSSAGLLFNRQAFVGLQSDRAGTVTLGRQYTPYYLFLGPYASSNWLTGATGAQPGDINGLDSSFRINNSVSYVSPTIAGFTASALYGVGGVAGSLERGQSVSAALRYVNGPLGVAAGYLKMYNTELTSGFDSASSANIATSAVNAGYVSARSIQHVAIAGNYSFGNLTFGLNYANVRYAPGKQSIFRDTAMFNTYSALAFYRFTPAFSVAGGYSYTVASQANGIISAARYSEVSLKEAYSLSKRTTLYALEAYTHAGGKTLGAKGSAQIINSAALVGDSQNSTPSSTGNQLVFMLGMTVAF</sequence>
<dbReference type="Proteomes" id="UP000544134">
    <property type="component" value="Unassembled WGS sequence"/>
</dbReference>
<dbReference type="PANTHER" id="PTHR34501:SF9">
    <property type="entry name" value="MAJOR OUTER MEMBRANE PROTEIN P.IA"/>
    <property type="match status" value="1"/>
</dbReference>
<dbReference type="GO" id="GO:0009279">
    <property type="term" value="C:cell outer membrane"/>
    <property type="evidence" value="ECO:0007669"/>
    <property type="project" value="UniProtKB-SubCell"/>
</dbReference>
<dbReference type="RefSeq" id="WP_169487671.1">
    <property type="nucleotide sequence ID" value="NZ_JABBGJ010000025.1"/>
</dbReference>
<evidence type="ECO:0000256" key="1">
    <source>
        <dbReference type="ARBA" id="ARBA00004571"/>
    </source>
</evidence>
<keyword evidence="7" id="KW-0406">Ion transport</keyword>
<feature type="signal peptide" evidence="11">
    <location>
        <begin position="1"/>
        <end position="30"/>
    </location>
</feature>
<evidence type="ECO:0000256" key="7">
    <source>
        <dbReference type="ARBA" id="ARBA00023065"/>
    </source>
</evidence>
<evidence type="ECO:0000256" key="10">
    <source>
        <dbReference type="ARBA" id="ARBA00023237"/>
    </source>
</evidence>
<keyword evidence="14" id="KW-1185">Reference proteome</keyword>
<keyword evidence="10" id="KW-0998">Cell outer membrane</keyword>
<comment type="subcellular location">
    <subcellularLocation>
        <location evidence="1">Cell outer membrane</location>
        <topology evidence="1">Multi-pass membrane protein</topology>
    </subcellularLocation>
</comment>
<evidence type="ECO:0000256" key="5">
    <source>
        <dbReference type="ARBA" id="ARBA00022692"/>
    </source>
</evidence>
<evidence type="ECO:0000256" key="3">
    <source>
        <dbReference type="ARBA" id="ARBA00022448"/>
    </source>
</evidence>
<dbReference type="PRINTS" id="PR00182">
    <property type="entry name" value="ECOLNEIPORIN"/>
</dbReference>
<evidence type="ECO:0000256" key="4">
    <source>
        <dbReference type="ARBA" id="ARBA00022452"/>
    </source>
</evidence>